<dbReference type="InterPro" id="IPR027417">
    <property type="entry name" value="P-loop_NTPase"/>
</dbReference>
<dbReference type="GO" id="GO:0006950">
    <property type="term" value="P:response to stress"/>
    <property type="evidence" value="ECO:0007669"/>
    <property type="project" value="UniProtKB-ARBA"/>
</dbReference>
<dbReference type="Gene3D" id="3.40.50.300">
    <property type="entry name" value="P-loop containing nucleotide triphosphate hydrolases"/>
    <property type="match status" value="1"/>
</dbReference>
<evidence type="ECO:0000313" key="9">
    <source>
        <dbReference type="Proteomes" id="UP000077755"/>
    </source>
</evidence>
<dbReference type="InterPro" id="IPR003959">
    <property type="entry name" value="ATPase_AAA_core"/>
</dbReference>
<dbReference type="AlphaFoldDB" id="A0AAF0WFY8"/>
<evidence type="ECO:0000256" key="5">
    <source>
        <dbReference type="ARBA" id="ARBA00049360"/>
    </source>
</evidence>
<organism evidence="8 9">
    <name type="scientific">Daucus carota subsp. sativus</name>
    <name type="common">Carrot</name>
    <dbReference type="NCBI Taxonomy" id="79200"/>
    <lineage>
        <taxon>Eukaryota</taxon>
        <taxon>Viridiplantae</taxon>
        <taxon>Streptophyta</taxon>
        <taxon>Embryophyta</taxon>
        <taxon>Tracheophyta</taxon>
        <taxon>Spermatophyta</taxon>
        <taxon>Magnoliopsida</taxon>
        <taxon>eudicotyledons</taxon>
        <taxon>Gunneridae</taxon>
        <taxon>Pentapetalae</taxon>
        <taxon>asterids</taxon>
        <taxon>campanulids</taxon>
        <taxon>Apiales</taxon>
        <taxon>Apiaceae</taxon>
        <taxon>Apioideae</taxon>
        <taxon>Scandiceae</taxon>
        <taxon>Daucinae</taxon>
        <taxon>Daucus</taxon>
        <taxon>Daucus sect. Daucus</taxon>
    </lineage>
</organism>
<keyword evidence="6" id="KW-0547">Nucleotide-binding</keyword>
<evidence type="ECO:0000313" key="8">
    <source>
        <dbReference type="EMBL" id="WOG88827.1"/>
    </source>
</evidence>
<evidence type="ECO:0000256" key="4">
    <source>
        <dbReference type="ARBA" id="ARBA00022842"/>
    </source>
</evidence>
<accession>A0AAF0WFY8</accession>
<dbReference type="Proteomes" id="UP000077755">
    <property type="component" value="Chromosome 2"/>
</dbReference>
<feature type="domain" description="AAA+ ATPase" evidence="7">
    <location>
        <begin position="233"/>
        <end position="378"/>
    </location>
</feature>
<dbReference type="PROSITE" id="PS00674">
    <property type="entry name" value="AAA"/>
    <property type="match status" value="1"/>
</dbReference>
<dbReference type="InterPro" id="IPR025753">
    <property type="entry name" value="AAA_N_dom"/>
</dbReference>
<dbReference type="Pfam" id="PF00004">
    <property type="entry name" value="AAA"/>
    <property type="match status" value="1"/>
</dbReference>
<dbReference type="PANTHER" id="PTHR23070">
    <property type="entry name" value="BCS1 AAA-TYPE ATPASE"/>
    <property type="match status" value="1"/>
</dbReference>
<evidence type="ECO:0000256" key="1">
    <source>
        <dbReference type="ARBA" id="ARBA00001946"/>
    </source>
</evidence>
<dbReference type="SUPFAM" id="SSF52540">
    <property type="entry name" value="P-loop containing nucleoside triphosphate hydrolases"/>
    <property type="match status" value="1"/>
</dbReference>
<dbReference type="SMART" id="SM00382">
    <property type="entry name" value="AAA"/>
    <property type="match status" value="1"/>
</dbReference>
<keyword evidence="4" id="KW-0460">Magnesium</keyword>
<evidence type="ECO:0000256" key="6">
    <source>
        <dbReference type="RuleBase" id="RU003651"/>
    </source>
</evidence>
<name>A0AAF0WFY8_DAUCS</name>
<protein>
    <recommendedName>
        <fullName evidence="7">AAA+ ATPase domain-containing protein</fullName>
    </recommendedName>
</protein>
<reference evidence="8" key="1">
    <citation type="journal article" date="2016" name="Nat. Genet.">
        <title>A high-quality carrot genome assembly provides new insights into carotenoid accumulation and asterid genome evolution.</title>
        <authorList>
            <person name="Iorizzo M."/>
            <person name="Ellison S."/>
            <person name="Senalik D."/>
            <person name="Zeng P."/>
            <person name="Satapoomin P."/>
            <person name="Huang J."/>
            <person name="Bowman M."/>
            <person name="Iovene M."/>
            <person name="Sanseverino W."/>
            <person name="Cavagnaro P."/>
            <person name="Yildiz M."/>
            <person name="Macko-Podgorni A."/>
            <person name="Moranska E."/>
            <person name="Grzebelus E."/>
            <person name="Grzebelus D."/>
            <person name="Ashrafi H."/>
            <person name="Zheng Z."/>
            <person name="Cheng S."/>
            <person name="Spooner D."/>
            <person name="Van Deynze A."/>
            <person name="Simon P."/>
        </authorList>
    </citation>
    <scope>NUCLEOTIDE SEQUENCE</scope>
    <source>
        <tissue evidence="8">Leaf</tissue>
    </source>
</reference>
<dbReference type="InterPro" id="IPR003960">
    <property type="entry name" value="ATPase_AAA_CS"/>
</dbReference>
<comment type="catalytic activity">
    <reaction evidence="5">
        <text>ATP + H2O = ADP + phosphate + H(+)</text>
        <dbReference type="Rhea" id="RHEA:13065"/>
        <dbReference type="ChEBI" id="CHEBI:15377"/>
        <dbReference type="ChEBI" id="CHEBI:15378"/>
        <dbReference type="ChEBI" id="CHEBI:30616"/>
        <dbReference type="ChEBI" id="CHEBI:43474"/>
        <dbReference type="ChEBI" id="CHEBI:456216"/>
    </reaction>
</comment>
<evidence type="ECO:0000259" key="7">
    <source>
        <dbReference type="SMART" id="SM00382"/>
    </source>
</evidence>
<comment type="cofactor">
    <cofactor evidence="1">
        <name>Mg(2+)</name>
        <dbReference type="ChEBI" id="CHEBI:18420"/>
    </cofactor>
</comment>
<dbReference type="GO" id="GO:0005524">
    <property type="term" value="F:ATP binding"/>
    <property type="evidence" value="ECO:0007669"/>
    <property type="project" value="UniProtKB-KW"/>
</dbReference>
<dbReference type="EMBL" id="CP093344">
    <property type="protein sequence ID" value="WOG88827.1"/>
    <property type="molecule type" value="Genomic_DNA"/>
</dbReference>
<dbReference type="InterPro" id="IPR003593">
    <property type="entry name" value="AAA+_ATPase"/>
</dbReference>
<comment type="similarity">
    <text evidence="2">Belongs to the AAA ATPase family. BCS1 subfamily.</text>
</comment>
<reference evidence="8" key="2">
    <citation type="submission" date="2022-03" db="EMBL/GenBank/DDBJ databases">
        <title>Draft title - Genomic analysis of global carrot germplasm unveils the trajectory of domestication and the origin of high carotenoid orange carrot.</title>
        <authorList>
            <person name="Iorizzo M."/>
            <person name="Ellison S."/>
            <person name="Senalik D."/>
            <person name="Macko-Podgorni A."/>
            <person name="Grzebelus D."/>
            <person name="Bostan H."/>
            <person name="Rolling W."/>
            <person name="Curaba J."/>
            <person name="Simon P."/>
        </authorList>
    </citation>
    <scope>NUCLEOTIDE SEQUENCE</scope>
    <source>
        <tissue evidence="8">Leaf</tissue>
    </source>
</reference>
<dbReference type="InterPro" id="IPR058017">
    <property type="entry name" value="At3g28540-like_C"/>
</dbReference>
<keyword evidence="6" id="KW-0067">ATP-binding</keyword>
<dbReference type="Pfam" id="PF14363">
    <property type="entry name" value="AAA_assoc"/>
    <property type="match status" value="1"/>
</dbReference>
<keyword evidence="9" id="KW-1185">Reference proteome</keyword>
<sequence length="477" mass="54556">MFALAIIYQYSPKFRPLVKSLMFVANMLQQSSPYLQQALNRYIQKIESSCDPYIQITFHEHSSRQFSERSGAYVAIQRYLEANSSRMGKRLKAHSVKGHESLVLSMNNNEEITDEYQGVRVWWTYSNNVVSTTNKLQLEKQRSYTLIFHNRDRDLITKSYMKHVLTKGKALSLKNRRRKLYTNKYGRWTEVDFEHPATFDTLALKADTKKDIVDDLITFSKAKDYYMKVGKPWKRGYLLYGPPGTGKSTLIAAMANLLHYDVYDLELTSVTCNTELKKLLTETCGKSITVIEDIDCSLDFTGKRELQNIEMKEKDKPSGNQKPSQVTLSGLLNSIDGLWSSSAGERIIVFTTNSLEDLDPALIRRGRMDKHIEMSYCSFEAFKVLARNYLEIESHKLFGRIEELLAETNISPADVAETLMLKSGDGENCLKCLISVLEDVKDISEDIKEEKHKVVKVDKRKKKVKEALAVKDVAANG</sequence>
<evidence type="ECO:0000256" key="3">
    <source>
        <dbReference type="ARBA" id="ARBA00022801"/>
    </source>
</evidence>
<dbReference type="CDD" id="cd19510">
    <property type="entry name" value="RecA-like_BCS1"/>
    <property type="match status" value="1"/>
</dbReference>
<gene>
    <name evidence="8" type="ORF">DCAR_0208062</name>
</gene>
<proteinExistence type="inferred from homology"/>
<dbReference type="GO" id="GO:0016887">
    <property type="term" value="F:ATP hydrolysis activity"/>
    <property type="evidence" value="ECO:0007669"/>
    <property type="project" value="InterPro"/>
</dbReference>
<dbReference type="Pfam" id="PF25568">
    <property type="entry name" value="AAA_lid_At3g28540"/>
    <property type="match status" value="1"/>
</dbReference>
<evidence type="ECO:0000256" key="2">
    <source>
        <dbReference type="ARBA" id="ARBA00007448"/>
    </source>
</evidence>
<keyword evidence="3" id="KW-0378">Hydrolase</keyword>
<dbReference type="Gene3D" id="6.10.280.40">
    <property type="match status" value="1"/>
</dbReference>
<dbReference type="InterPro" id="IPR050747">
    <property type="entry name" value="Mitochondrial_chaperone_BCS1"/>
</dbReference>